<dbReference type="EMBL" id="KZ824430">
    <property type="protein sequence ID" value="RAL02567.1"/>
    <property type="molecule type" value="Genomic_DNA"/>
</dbReference>
<protein>
    <recommendedName>
        <fullName evidence="4">AttH domain-containing protein</fullName>
    </recommendedName>
</protein>
<sequence>MKLSHLPTLLPLLTTLTSALRTTSTPNCTRSCMTTIVNQILDSILTHDPSTLPLAQQYRATENSHPAALSMMTLWRTVTHAPPPPNLLAIDTTTGSAYFALDITEGSTPTPSNPTSQTQSVLWTRIKVQNQQITELEIYINRSRGDHGFSFSPAELPHNYHRWMSPPSSRTKATRRDLESLSAATSNPNYNLTVTVASTCQLTEEGWRVVDPGPDGNGFYVPLWCSWPDIRPTDLNARLNLVIDEELGIVVTGAVGEGKEEWLRGKLEGGGGGLVRTGNATGETLQVLQLYDGVLQGQQVMLYLSGPGMRSVWRD</sequence>
<feature type="chain" id="PRO_5017413121" description="AttH domain-containing protein" evidence="1">
    <location>
        <begin position="20"/>
        <end position="315"/>
    </location>
</feature>
<proteinExistence type="predicted"/>
<evidence type="ECO:0008006" key="4">
    <source>
        <dbReference type="Google" id="ProtNLM"/>
    </source>
</evidence>
<feature type="signal peptide" evidence="1">
    <location>
        <begin position="1"/>
        <end position="19"/>
    </location>
</feature>
<evidence type="ECO:0000256" key="1">
    <source>
        <dbReference type="SAM" id="SignalP"/>
    </source>
</evidence>
<dbReference type="Proteomes" id="UP000249402">
    <property type="component" value="Unassembled WGS sequence"/>
</dbReference>
<dbReference type="GeneID" id="37226904"/>
<evidence type="ECO:0000313" key="2">
    <source>
        <dbReference type="EMBL" id="RAL02567.1"/>
    </source>
</evidence>
<dbReference type="OrthoDB" id="5229624at2759"/>
<dbReference type="AlphaFoldDB" id="A0A395H3T7"/>
<dbReference type="RefSeq" id="XP_025576894.1">
    <property type="nucleotide sequence ID" value="XM_025722039.1"/>
</dbReference>
<reference evidence="2 3" key="1">
    <citation type="submission" date="2018-02" db="EMBL/GenBank/DDBJ databases">
        <title>The genomes of Aspergillus section Nigri reveals drivers in fungal speciation.</title>
        <authorList>
            <consortium name="DOE Joint Genome Institute"/>
            <person name="Vesth T.C."/>
            <person name="Nybo J."/>
            <person name="Theobald S."/>
            <person name="Brandl J."/>
            <person name="Frisvad J.C."/>
            <person name="Nielsen K.F."/>
            <person name="Lyhne E.K."/>
            <person name="Kogle M.E."/>
            <person name="Kuo A."/>
            <person name="Riley R."/>
            <person name="Clum A."/>
            <person name="Nolan M."/>
            <person name="Lipzen A."/>
            <person name="Salamov A."/>
            <person name="Henrissat B."/>
            <person name="Wiebenga A."/>
            <person name="De vries R.P."/>
            <person name="Grigoriev I.V."/>
            <person name="Mortensen U.H."/>
            <person name="Andersen M.R."/>
            <person name="Baker S.E."/>
        </authorList>
    </citation>
    <scope>NUCLEOTIDE SEQUENCE [LARGE SCALE GENOMIC DNA]</scope>
    <source>
        <strain evidence="2 3">CBS 121593</strain>
    </source>
</reference>
<accession>A0A395H3T7</accession>
<keyword evidence="3" id="KW-1185">Reference proteome</keyword>
<name>A0A395H3T7_9EURO</name>
<organism evidence="2 3">
    <name type="scientific">Aspergillus ibericus CBS 121593</name>
    <dbReference type="NCBI Taxonomy" id="1448316"/>
    <lineage>
        <taxon>Eukaryota</taxon>
        <taxon>Fungi</taxon>
        <taxon>Dikarya</taxon>
        <taxon>Ascomycota</taxon>
        <taxon>Pezizomycotina</taxon>
        <taxon>Eurotiomycetes</taxon>
        <taxon>Eurotiomycetidae</taxon>
        <taxon>Eurotiales</taxon>
        <taxon>Aspergillaceae</taxon>
        <taxon>Aspergillus</taxon>
        <taxon>Aspergillus subgen. Circumdati</taxon>
    </lineage>
</organism>
<gene>
    <name evidence="2" type="ORF">BO80DRAFT_453799</name>
</gene>
<dbReference type="VEuPathDB" id="FungiDB:BO80DRAFT_453799"/>
<evidence type="ECO:0000313" key="3">
    <source>
        <dbReference type="Proteomes" id="UP000249402"/>
    </source>
</evidence>
<keyword evidence="1" id="KW-0732">Signal</keyword>